<evidence type="ECO:0000256" key="5">
    <source>
        <dbReference type="ARBA" id="ARBA00022679"/>
    </source>
</evidence>
<evidence type="ECO:0000256" key="6">
    <source>
        <dbReference type="ARBA" id="ARBA00023150"/>
    </source>
</evidence>
<comment type="caution">
    <text evidence="13">The sequence shown here is derived from an EMBL/GenBank/DDBJ whole genome shotgun (WGS) entry which is preliminary data.</text>
</comment>
<evidence type="ECO:0000256" key="1">
    <source>
        <dbReference type="ARBA" id="ARBA00005046"/>
    </source>
</evidence>
<evidence type="ECO:0000256" key="3">
    <source>
        <dbReference type="ARBA" id="ARBA00011950"/>
    </source>
</evidence>
<proteinExistence type="inferred from homology"/>
<evidence type="ECO:0000256" key="11">
    <source>
        <dbReference type="ARBA" id="ARBA00032474"/>
    </source>
</evidence>
<evidence type="ECO:0000256" key="2">
    <source>
        <dbReference type="ARBA" id="ARBA00005426"/>
    </source>
</evidence>
<dbReference type="eggNOG" id="COG0314">
    <property type="taxonomic scope" value="Bacteria"/>
</dbReference>
<reference evidence="13 14" key="1">
    <citation type="journal article" date="2017" name="Antonie Van Leeuwenhoek">
        <title>Rhizobium rhizosphaerae sp. nov., a novel species isolated from rice rhizosphere.</title>
        <authorList>
            <person name="Zhao J.J."/>
            <person name="Zhang J."/>
            <person name="Zhang R.J."/>
            <person name="Zhang C.W."/>
            <person name="Yin H.Q."/>
            <person name="Zhang X.X."/>
        </authorList>
    </citation>
    <scope>NUCLEOTIDE SEQUENCE [LARGE SCALE GENOMIC DNA]</scope>
    <source>
        <strain evidence="13 14">E3</strain>
    </source>
</reference>
<protein>
    <recommendedName>
        <fullName evidence="4">Molybdopterin synthase catalytic subunit</fullName>
        <ecNumber evidence="3">2.8.1.12</ecNumber>
    </recommendedName>
    <alternativeName>
        <fullName evidence="10">MPT synthase subunit 2</fullName>
    </alternativeName>
    <alternativeName>
        <fullName evidence="8">Molybdenum cofactor biosynthesis protein E</fullName>
    </alternativeName>
    <alternativeName>
        <fullName evidence="9">Molybdopterin-converting factor large subunit</fullName>
    </alternativeName>
    <alternativeName>
        <fullName evidence="11">Molybdopterin-converting factor subunit 2</fullName>
    </alternativeName>
</protein>
<evidence type="ECO:0000256" key="10">
    <source>
        <dbReference type="ARBA" id="ARBA00030781"/>
    </source>
</evidence>
<evidence type="ECO:0000256" key="9">
    <source>
        <dbReference type="ARBA" id="ARBA00030407"/>
    </source>
</evidence>
<evidence type="ECO:0000313" key="13">
    <source>
        <dbReference type="EMBL" id="GAC14551.1"/>
    </source>
</evidence>
<dbReference type="AlphaFoldDB" id="K6XS93"/>
<dbReference type="FunFam" id="3.90.1170.40:FF:000001">
    <property type="entry name" value="Molybdopterin synthase catalytic subunit MoaE"/>
    <property type="match status" value="1"/>
</dbReference>
<dbReference type="EC" id="2.8.1.12" evidence="3"/>
<dbReference type="UniPathway" id="UPA00344"/>
<keyword evidence="5 13" id="KW-0808">Transferase</keyword>
<accession>K6XS93</accession>
<evidence type="ECO:0000256" key="8">
    <source>
        <dbReference type="ARBA" id="ARBA00029745"/>
    </source>
</evidence>
<name>K6XS93_9ALTE</name>
<dbReference type="SUPFAM" id="SSF54690">
    <property type="entry name" value="Molybdopterin synthase subunit MoaE"/>
    <property type="match status" value="1"/>
</dbReference>
<organism evidence="13 14">
    <name type="scientific">Aliiglaciecola lipolytica E3</name>
    <dbReference type="NCBI Taxonomy" id="1127673"/>
    <lineage>
        <taxon>Bacteria</taxon>
        <taxon>Pseudomonadati</taxon>
        <taxon>Pseudomonadota</taxon>
        <taxon>Gammaproteobacteria</taxon>
        <taxon>Alteromonadales</taxon>
        <taxon>Alteromonadaceae</taxon>
        <taxon>Aliiglaciecola</taxon>
    </lineage>
</organism>
<evidence type="ECO:0000256" key="4">
    <source>
        <dbReference type="ARBA" id="ARBA00013858"/>
    </source>
</evidence>
<dbReference type="InterPro" id="IPR003448">
    <property type="entry name" value="Mopterin_biosynth_MoaE"/>
</dbReference>
<evidence type="ECO:0000313" key="14">
    <source>
        <dbReference type="Proteomes" id="UP000006334"/>
    </source>
</evidence>
<sequence>MSKNIPLISINIQKNDFDHGLEYTQLKEHSDQHGAIVTFTGLVRDMNLGEQVTGLFLEHYPGMTEKVLQKLAAEAAQKWSLGAITIIHRIGQLDVNQQIVFVGVTATHRGEAFDACQFLMDFLKTQAPFWKKEQRGSSAHWLDKRLSDEFAAKKWKER</sequence>
<dbReference type="Gene3D" id="3.90.1170.40">
    <property type="entry name" value="Molybdopterin biosynthesis MoaE subunit"/>
    <property type="match status" value="1"/>
</dbReference>
<evidence type="ECO:0000256" key="12">
    <source>
        <dbReference type="ARBA" id="ARBA00049878"/>
    </source>
</evidence>
<comment type="subunit">
    <text evidence="7">Heterotetramer of 2 MoaD subunits and 2 MoaE subunits. Also stable as homodimer. The enzyme changes between these two forms during catalysis.</text>
</comment>
<dbReference type="PANTHER" id="PTHR23404">
    <property type="entry name" value="MOLYBDOPTERIN SYNTHASE RELATED"/>
    <property type="match status" value="1"/>
</dbReference>
<evidence type="ECO:0000256" key="7">
    <source>
        <dbReference type="ARBA" id="ARBA00026066"/>
    </source>
</evidence>
<comment type="similarity">
    <text evidence="2">Belongs to the MoaE family.</text>
</comment>
<gene>
    <name evidence="13" type="primary">moaE</name>
    <name evidence="13" type="ORF">GLIP_1923</name>
</gene>
<dbReference type="STRING" id="1127673.GLIP_1923"/>
<dbReference type="InterPro" id="IPR036563">
    <property type="entry name" value="MoaE_sf"/>
</dbReference>
<dbReference type="GO" id="GO:0006777">
    <property type="term" value="P:Mo-molybdopterin cofactor biosynthetic process"/>
    <property type="evidence" value="ECO:0007669"/>
    <property type="project" value="UniProtKB-KW"/>
</dbReference>
<dbReference type="OrthoDB" id="9803224at2"/>
<keyword evidence="6" id="KW-0501">Molybdenum cofactor biosynthesis</keyword>
<dbReference type="NCBIfam" id="NF007959">
    <property type="entry name" value="PRK10678.1"/>
    <property type="match status" value="1"/>
</dbReference>
<dbReference type="GO" id="GO:0030366">
    <property type="term" value="F:molybdopterin synthase activity"/>
    <property type="evidence" value="ECO:0007669"/>
    <property type="project" value="UniProtKB-EC"/>
</dbReference>
<dbReference type="EMBL" id="BAEN01000038">
    <property type="protein sequence ID" value="GAC14551.1"/>
    <property type="molecule type" value="Genomic_DNA"/>
</dbReference>
<comment type="pathway">
    <text evidence="1">Cofactor biosynthesis; molybdopterin biosynthesis.</text>
</comment>
<keyword evidence="14" id="KW-1185">Reference proteome</keyword>
<dbReference type="Pfam" id="PF02391">
    <property type="entry name" value="MoaE"/>
    <property type="match status" value="1"/>
</dbReference>
<dbReference type="Proteomes" id="UP000006334">
    <property type="component" value="Unassembled WGS sequence"/>
</dbReference>
<dbReference type="CDD" id="cd00756">
    <property type="entry name" value="MoaE"/>
    <property type="match status" value="1"/>
</dbReference>
<comment type="catalytic activity">
    <reaction evidence="12">
        <text>2 [molybdopterin-synthase sulfur-carrier protein]-C-terminal-Gly-aminoethanethioate + cyclic pyranopterin phosphate + H2O = molybdopterin + 2 [molybdopterin-synthase sulfur-carrier protein]-C-terminal Gly-Gly + 2 H(+)</text>
        <dbReference type="Rhea" id="RHEA:26333"/>
        <dbReference type="Rhea" id="RHEA-COMP:12202"/>
        <dbReference type="Rhea" id="RHEA-COMP:19907"/>
        <dbReference type="ChEBI" id="CHEBI:15377"/>
        <dbReference type="ChEBI" id="CHEBI:15378"/>
        <dbReference type="ChEBI" id="CHEBI:58698"/>
        <dbReference type="ChEBI" id="CHEBI:59648"/>
        <dbReference type="ChEBI" id="CHEBI:90778"/>
        <dbReference type="ChEBI" id="CHEBI:232372"/>
        <dbReference type="EC" id="2.8.1.12"/>
    </reaction>
</comment>
<dbReference type="RefSeq" id="WP_008844367.1">
    <property type="nucleotide sequence ID" value="NZ_BAEN01000038.1"/>
</dbReference>